<organism evidence="3 4">
    <name type="scientific">Plenodomus tracheiphilus IPT5</name>
    <dbReference type="NCBI Taxonomy" id="1408161"/>
    <lineage>
        <taxon>Eukaryota</taxon>
        <taxon>Fungi</taxon>
        <taxon>Dikarya</taxon>
        <taxon>Ascomycota</taxon>
        <taxon>Pezizomycotina</taxon>
        <taxon>Dothideomycetes</taxon>
        <taxon>Pleosporomycetidae</taxon>
        <taxon>Pleosporales</taxon>
        <taxon>Pleosporineae</taxon>
        <taxon>Leptosphaeriaceae</taxon>
        <taxon>Plenodomus</taxon>
    </lineage>
</organism>
<feature type="transmembrane region" description="Helical" evidence="2">
    <location>
        <begin position="95"/>
        <end position="115"/>
    </location>
</feature>
<dbReference type="PANTHER" id="PTHR35394">
    <property type="entry name" value="DUF3176 DOMAIN-CONTAINING PROTEIN"/>
    <property type="match status" value="1"/>
</dbReference>
<gene>
    <name evidence="3" type="ORF">T440DRAFT_466154</name>
</gene>
<evidence type="ECO:0000313" key="3">
    <source>
        <dbReference type="EMBL" id="KAF2853172.1"/>
    </source>
</evidence>
<protein>
    <recommendedName>
        <fullName evidence="5">DUF3176 domain containing protein</fullName>
    </recommendedName>
</protein>
<proteinExistence type="predicted"/>
<sequence>MAPSVVFNQYKISNSSSTQNRRTALPPPSYRPSVQDKPSLDITQRFEQKLTNYNASQNIFKRWLFEIIIWTSSAICMGAIIYMSVCSRDQPFSKWPFALTIINVLSKVASAALILPISEAIGQLKWAWFGGSESKEIIDFDIFDKASRGAWGSFLLLFRTRGKSLAALGAVLTLLLLATDTFFQQVIDLPERWVLQGYGEIPRVTQYEGDNGQLYQDGLPATLEEVNLRQTTFKYFYYNGSSPVTFGNGTRPDIPLSCPSSRCEWDPYDSLGMCSACADVSELLTYACLETKIDWISSVYYNSSTWPTGTACGYWLNATSDAPMLMSGYRTDEALNASTEGETLLLRTLPLTAPITSVFPFSSVPIFNGSVKFQDIYFPVLDAFIVSAADGTASSVYKKVPPIAQECIISWCVKTFQSSYAEGKYEELVTQTFMNRTAIRQPYPWEVFPLPWEGEEAFFSIFHGNITIRPPGTAPDTPDYGVTNETYSRTQTLFDDMFPSSITVANSTAPSWWRVKQNAWAYNQLRLGAGCPWLAPNNVTQYIDRLATSMTNVIRSHKSHEFVRGRAYTQTTFIAVHLEWLTFPLVLLLFSLMFLVATMMKTSKATDRGIGMWKTSAIPTLLYSLPKETQSQFRSHGIRKSGLSKRKTIRIRLHPKKGWRVSGQTLNSPAGVGRVPVELRAPPGWI</sequence>
<dbReference type="PANTHER" id="PTHR35394:SF5">
    <property type="entry name" value="DUF3176 DOMAIN-CONTAINING PROTEIN"/>
    <property type="match status" value="1"/>
</dbReference>
<feature type="transmembrane region" description="Helical" evidence="2">
    <location>
        <begin position="580"/>
        <end position="600"/>
    </location>
</feature>
<dbReference type="AlphaFoldDB" id="A0A6A7BD36"/>
<keyword evidence="2" id="KW-0472">Membrane</keyword>
<dbReference type="Pfam" id="PF11374">
    <property type="entry name" value="DUF3176"/>
    <property type="match status" value="1"/>
</dbReference>
<evidence type="ECO:0000256" key="1">
    <source>
        <dbReference type="SAM" id="MobiDB-lite"/>
    </source>
</evidence>
<dbReference type="Proteomes" id="UP000799423">
    <property type="component" value="Unassembled WGS sequence"/>
</dbReference>
<keyword evidence="2" id="KW-0812">Transmembrane</keyword>
<feature type="transmembrane region" description="Helical" evidence="2">
    <location>
        <begin position="165"/>
        <end position="183"/>
    </location>
</feature>
<dbReference type="EMBL" id="MU006296">
    <property type="protein sequence ID" value="KAF2853172.1"/>
    <property type="molecule type" value="Genomic_DNA"/>
</dbReference>
<evidence type="ECO:0000313" key="4">
    <source>
        <dbReference type="Proteomes" id="UP000799423"/>
    </source>
</evidence>
<dbReference type="InterPro" id="IPR021514">
    <property type="entry name" value="DUF3176"/>
</dbReference>
<evidence type="ECO:0008006" key="5">
    <source>
        <dbReference type="Google" id="ProtNLM"/>
    </source>
</evidence>
<feature type="region of interest" description="Disordered" evidence="1">
    <location>
        <begin position="15"/>
        <end position="36"/>
    </location>
</feature>
<accession>A0A6A7BD36</accession>
<evidence type="ECO:0000256" key="2">
    <source>
        <dbReference type="SAM" id="Phobius"/>
    </source>
</evidence>
<name>A0A6A7BD36_9PLEO</name>
<feature type="transmembrane region" description="Helical" evidence="2">
    <location>
        <begin position="63"/>
        <end position="83"/>
    </location>
</feature>
<reference evidence="3" key="1">
    <citation type="submission" date="2020-01" db="EMBL/GenBank/DDBJ databases">
        <authorList>
            <consortium name="DOE Joint Genome Institute"/>
            <person name="Haridas S."/>
            <person name="Albert R."/>
            <person name="Binder M."/>
            <person name="Bloem J."/>
            <person name="Labutti K."/>
            <person name="Salamov A."/>
            <person name="Andreopoulos B."/>
            <person name="Baker S.E."/>
            <person name="Barry K."/>
            <person name="Bills G."/>
            <person name="Bluhm B.H."/>
            <person name="Cannon C."/>
            <person name="Castanera R."/>
            <person name="Culley D.E."/>
            <person name="Daum C."/>
            <person name="Ezra D."/>
            <person name="Gonzalez J.B."/>
            <person name="Henrissat B."/>
            <person name="Kuo A."/>
            <person name="Liang C."/>
            <person name="Lipzen A."/>
            <person name="Lutzoni F."/>
            <person name="Magnuson J."/>
            <person name="Mondo S."/>
            <person name="Nolan M."/>
            <person name="Ohm R."/>
            <person name="Pangilinan J."/>
            <person name="Park H.-J."/>
            <person name="Ramirez L."/>
            <person name="Alfaro M."/>
            <person name="Sun H."/>
            <person name="Tritt A."/>
            <person name="Yoshinaga Y."/>
            <person name="Zwiers L.-H."/>
            <person name="Turgeon B.G."/>
            <person name="Goodwin S.B."/>
            <person name="Spatafora J.W."/>
            <person name="Crous P.W."/>
            <person name="Grigoriev I.V."/>
        </authorList>
    </citation>
    <scope>NUCLEOTIDE SEQUENCE</scope>
    <source>
        <strain evidence="3">IPT5</strain>
    </source>
</reference>
<dbReference type="OrthoDB" id="5242705at2759"/>
<keyword evidence="2" id="KW-1133">Transmembrane helix</keyword>
<keyword evidence="4" id="KW-1185">Reference proteome</keyword>